<keyword evidence="2 9" id="KW-0963">Cytoplasm</keyword>
<evidence type="ECO:0000313" key="12">
    <source>
        <dbReference type="Proteomes" id="UP001309705"/>
    </source>
</evidence>
<comment type="subcellular location">
    <subcellularLocation>
        <location evidence="1 9">Cytoplasm</location>
    </subcellularLocation>
</comment>
<evidence type="ECO:0000256" key="6">
    <source>
        <dbReference type="ARBA" id="ARBA00022741"/>
    </source>
</evidence>
<dbReference type="HAMAP" id="MF_01852">
    <property type="entry name" value="TsaC"/>
    <property type="match status" value="1"/>
</dbReference>
<evidence type="ECO:0000256" key="4">
    <source>
        <dbReference type="ARBA" id="ARBA00022694"/>
    </source>
</evidence>
<comment type="function">
    <text evidence="9">Required for the formation of a threonylcarbamoyl group on adenosine at position 37 (t(6)A37) in tRNAs that read codons beginning with adenine. Catalyzes the conversion of L-threonine, HCO(3)(-)/CO(2) and ATP to give threonylcarbamoyl-AMP (TC-AMP) as the acyladenylate intermediate, with the release of diphosphate.</text>
</comment>
<dbReference type="RefSeq" id="WP_327619919.1">
    <property type="nucleotide sequence ID" value="NZ_JAYWTM010000048.1"/>
</dbReference>
<evidence type="ECO:0000256" key="9">
    <source>
        <dbReference type="HAMAP-Rule" id="MF_01852"/>
    </source>
</evidence>
<name>A0ABU6JWR2_9GAMM</name>
<keyword evidence="7 9" id="KW-0067">ATP-binding</keyword>
<organism evidence="11 12">
    <name type="scientific">Brenneria populi</name>
    <dbReference type="NCBI Taxonomy" id="1505588"/>
    <lineage>
        <taxon>Bacteria</taxon>
        <taxon>Pseudomonadati</taxon>
        <taxon>Pseudomonadota</taxon>
        <taxon>Gammaproteobacteria</taxon>
        <taxon>Enterobacterales</taxon>
        <taxon>Pectobacteriaceae</taxon>
        <taxon>Brenneria</taxon>
    </lineage>
</organism>
<dbReference type="GO" id="GO:0061710">
    <property type="term" value="F:L-threonylcarbamoyladenylate synthase"/>
    <property type="evidence" value="ECO:0007669"/>
    <property type="project" value="UniProtKB-EC"/>
</dbReference>
<dbReference type="NCBIfam" id="NF007919">
    <property type="entry name" value="PRK10634.1"/>
    <property type="match status" value="1"/>
</dbReference>
<keyword evidence="6 9" id="KW-0547">Nucleotide-binding</keyword>
<evidence type="ECO:0000256" key="8">
    <source>
        <dbReference type="ARBA" id="ARBA00048366"/>
    </source>
</evidence>
<sequence>MNDISGDLPASILHALLNEEVIAYPTEAVFGLGCDPDSELAVGRLLALKQRPWQKGLILIAADYRQLEPYIDDRALSGAQREMMFSRWPGPVTWVIPAKTTTPKWLTGQFDSLAVRVSAHPLVKKLCLDYGKPLVSTSANLSGQPPCRSEQEVYQQFGDDFPVLRGKVGGRDNPSEIRDVLTGELLRQG</sequence>
<evidence type="ECO:0000313" key="11">
    <source>
        <dbReference type="EMBL" id="MEC5345233.1"/>
    </source>
</evidence>
<evidence type="ECO:0000256" key="7">
    <source>
        <dbReference type="ARBA" id="ARBA00022840"/>
    </source>
</evidence>
<dbReference type="SUPFAM" id="SSF55821">
    <property type="entry name" value="YrdC/RibB"/>
    <property type="match status" value="1"/>
</dbReference>
<reference evidence="11 12" key="1">
    <citation type="journal article" date="2017" name="Int. J. Syst. Evol. Microbiol.">
        <title>Brenneria populi subsp. brevivirga subsp. nov. isolated from symptomatic bark of Populus x euramericana canker, and description of Brenneria populi subsp. populi subsp. nov.</title>
        <authorList>
            <person name="Zheng M.H."/>
            <person name="Piao C.G."/>
            <person name="Xue H."/>
            <person name="Guo M.W."/>
            <person name="Li Y."/>
        </authorList>
    </citation>
    <scope>NUCLEOTIDE SEQUENCE [LARGE SCALE GENOMIC DNA]</scope>
    <source>
        <strain evidence="11 12">D9-5</strain>
    </source>
</reference>
<comment type="catalytic activity">
    <reaction evidence="8 9">
        <text>L-threonine + hydrogencarbonate + ATP = L-threonylcarbamoyladenylate + diphosphate + H2O</text>
        <dbReference type="Rhea" id="RHEA:36407"/>
        <dbReference type="ChEBI" id="CHEBI:15377"/>
        <dbReference type="ChEBI" id="CHEBI:17544"/>
        <dbReference type="ChEBI" id="CHEBI:30616"/>
        <dbReference type="ChEBI" id="CHEBI:33019"/>
        <dbReference type="ChEBI" id="CHEBI:57926"/>
        <dbReference type="ChEBI" id="CHEBI:73682"/>
        <dbReference type="EC" id="2.7.7.87"/>
    </reaction>
</comment>
<evidence type="ECO:0000259" key="10">
    <source>
        <dbReference type="PROSITE" id="PS51163"/>
    </source>
</evidence>
<evidence type="ECO:0000256" key="5">
    <source>
        <dbReference type="ARBA" id="ARBA00022695"/>
    </source>
</evidence>
<comment type="caution">
    <text evidence="11">The sequence shown here is derived from an EMBL/GenBank/DDBJ whole genome shotgun (WGS) entry which is preliminary data.</text>
</comment>
<dbReference type="InterPro" id="IPR006070">
    <property type="entry name" value="Sua5-like_dom"/>
</dbReference>
<dbReference type="PANTHER" id="PTHR17490:SF18">
    <property type="entry name" value="THREONYLCARBAMOYL-AMP SYNTHASE"/>
    <property type="match status" value="1"/>
</dbReference>
<comment type="similarity">
    <text evidence="9">Belongs to the SUA5 family. TsaC subfamily.</text>
</comment>
<keyword evidence="5 9" id="KW-0548">Nucleotidyltransferase</keyword>
<evidence type="ECO:0000256" key="3">
    <source>
        <dbReference type="ARBA" id="ARBA00022679"/>
    </source>
</evidence>
<dbReference type="Gene3D" id="3.90.870.10">
    <property type="entry name" value="DHBP synthase"/>
    <property type="match status" value="1"/>
</dbReference>
<evidence type="ECO:0000256" key="1">
    <source>
        <dbReference type="ARBA" id="ARBA00004496"/>
    </source>
</evidence>
<keyword evidence="12" id="KW-1185">Reference proteome</keyword>
<dbReference type="InterPro" id="IPR050156">
    <property type="entry name" value="TC-AMP_synthase_SUA5"/>
</dbReference>
<dbReference type="PANTHER" id="PTHR17490">
    <property type="entry name" value="SUA5"/>
    <property type="match status" value="1"/>
</dbReference>
<dbReference type="InterPro" id="IPR023535">
    <property type="entry name" value="TC-AMP_synthase"/>
</dbReference>
<proteinExistence type="inferred from homology"/>
<evidence type="ECO:0000256" key="2">
    <source>
        <dbReference type="ARBA" id="ARBA00022490"/>
    </source>
</evidence>
<dbReference type="InterPro" id="IPR017945">
    <property type="entry name" value="DHBP_synth_RibB-like_a/b_dom"/>
</dbReference>
<dbReference type="PROSITE" id="PS51163">
    <property type="entry name" value="YRDC"/>
    <property type="match status" value="1"/>
</dbReference>
<feature type="domain" description="YrdC-like" evidence="10">
    <location>
        <begin position="6"/>
        <end position="189"/>
    </location>
</feature>
<dbReference type="EMBL" id="JAYWTM010000048">
    <property type="protein sequence ID" value="MEC5345233.1"/>
    <property type="molecule type" value="Genomic_DNA"/>
</dbReference>
<keyword evidence="3 9" id="KW-0808">Transferase</keyword>
<protein>
    <recommendedName>
        <fullName evidence="9">Threonylcarbamoyl-AMP synthase</fullName>
        <shortName evidence="9">TC-AMP synthase</shortName>
        <ecNumber evidence="9">2.7.7.87</ecNumber>
    </recommendedName>
    <alternativeName>
        <fullName evidence="9">L-threonylcarbamoyladenylate synthase</fullName>
    </alternativeName>
    <alternativeName>
        <fullName evidence="9">t(6)A37 threonylcarbamoyladenosine biosynthesis protein TsaC</fullName>
    </alternativeName>
    <alternativeName>
        <fullName evidence="9">tRNA threonylcarbamoyladenosine biosynthesis protein TsaC</fullName>
    </alternativeName>
</protein>
<gene>
    <name evidence="9 11" type="primary">tsaC</name>
    <name evidence="11" type="ORF">VSX58_21830</name>
</gene>
<keyword evidence="4 9" id="KW-0819">tRNA processing</keyword>
<dbReference type="EC" id="2.7.7.87" evidence="9"/>
<accession>A0ABU6JWR2</accession>
<dbReference type="Proteomes" id="UP001309705">
    <property type="component" value="Unassembled WGS sequence"/>
</dbReference>
<dbReference type="Pfam" id="PF01300">
    <property type="entry name" value="Sua5_yciO_yrdC"/>
    <property type="match status" value="1"/>
</dbReference>